<dbReference type="Gene3D" id="3.30.70.270">
    <property type="match status" value="2"/>
</dbReference>
<proteinExistence type="inferred from homology"/>
<evidence type="ECO:0000256" key="6">
    <source>
        <dbReference type="ARBA" id="ARBA00022722"/>
    </source>
</evidence>
<dbReference type="GO" id="GO:0004190">
    <property type="term" value="F:aspartic-type endopeptidase activity"/>
    <property type="evidence" value="ECO:0007669"/>
    <property type="project" value="UniProtKB-KW"/>
</dbReference>
<evidence type="ECO:0000256" key="10">
    <source>
        <dbReference type="ARBA" id="ARBA00022918"/>
    </source>
</evidence>
<feature type="domain" description="Reverse transcriptase" evidence="11">
    <location>
        <begin position="143"/>
        <end position="218"/>
    </location>
</feature>
<keyword evidence="9" id="KW-0378">Hydrolase</keyword>
<feature type="domain" description="Reverse transcriptase RNase H-like" evidence="12">
    <location>
        <begin position="321"/>
        <end position="410"/>
    </location>
</feature>
<dbReference type="SUPFAM" id="SSF56672">
    <property type="entry name" value="DNA/RNA polymerases"/>
    <property type="match status" value="1"/>
</dbReference>
<keyword evidence="14" id="KW-1185">Reference proteome</keyword>
<evidence type="ECO:0000256" key="8">
    <source>
        <dbReference type="ARBA" id="ARBA00022759"/>
    </source>
</evidence>
<dbReference type="GO" id="GO:0006508">
    <property type="term" value="P:proteolysis"/>
    <property type="evidence" value="ECO:0007669"/>
    <property type="project" value="UniProtKB-KW"/>
</dbReference>
<dbReference type="InterPro" id="IPR043502">
    <property type="entry name" value="DNA/RNA_pol_sf"/>
</dbReference>
<evidence type="ECO:0000256" key="2">
    <source>
        <dbReference type="ARBA" id="ARBA00012180"/>
    </source>
</evidence>
<keyword evidence="6" id="KW-0540">Nuclease</keyword>
<comment type="caution">
    <text evidence="13">The sequence shown here is derived from an EMBL/GenBank/DDBJ whole genome shotgun (WGS) entry which is preliminary data.</text>
</comment>
<evidence type="ECO:0000259" key="12">
    <source>
        <dbReference type="Pfam" id="PF17917"/>
    </source>
</evidence>
<comment type="similarity">
    <text evidence="1">Belongs to the beta type-B retroviral polymerase family. HERV class-II K(HML-2) pol subfamily.</text>
</comment>
<keyword evidence="8" id="KW-0255">Endonuclease</keyword>
<evidence type="ECO:0000313" key="13">
    <source>
        <dbReference type="EMBL" id="KAJ1125250.1"/>
    </source>
</evidence>
<dbReference type="InterPro" id="IPR041373">
    <property type="entry name" value="RT_RNaseH"/>
</dbReference>
<name>A0AAV7PAR3_PLEWA</name>
<gene>
    <name evidence="13" type="ORF">NDU88_003683</name>
</gene>
<protein>
    <recommendedName>
        <fullName evidence="2">ribonuclease H</fullName>
        <ecNumber evidence="2">3.1.26.4</ecNumber>
    </recommendedName>
</protein>
<keyword evidence="10" id="KW-0695">RNA-directed DNA polymerase</keyword>
<dbReference type="EMBL" id="JANPWB010000011">
    <property type="protein sequence ID" value="KAJ1125250.1"/>
    <property type="molecule type" value="Genomic_DNA"/>
</dbReference>
<evidence type="ECO:0000256" key="5">
    <source>
        <dbReference type="ARBA" id="ARBA00022695"/>
    </source>
</evidence>
<evidence type="ECO:0000256" key="9">
    <source>
        <dbReference type="ARBA" id="ARBA00022801"/>
    </source>
</evidence>
<dbReference type="GO" id="GO:0003964">
    <property type="term" value="F:RNA-directed DNA polymerase activity"/>
    <property type="evidence" value="ECO:0007669"/>
    <property type="project" value="UniProtKB-KW"/>
</dbReference>
<dbReference type="InterPro" id="IPR000477">
    <property type="entry name" value="RT_dom"/>
</dbReference>
<sequence length="447" mass="50753">MPLKKRVLLTNKTWALALLDSAAEVTIVRRSLLEHLEAKATDDFIQVETADMRVSDPDQVYLVTLRLEGDIDRIVHNIFWDHVVKSYDVLLAEQDWPPDFVRDCPVGEEVITPSFSPLVPRELAESYSKSWALAQAPALYRNNNSPGLFSARVTELLHELDPEALSYVDDIYLTDDEILQHLRCVSCIIVGFADIGYKFNFKKSKIAFLSVIFLGYELSSEGKSLAPHFLEKCALLQPPNTVRKLQSLLGFLNFGRTYIPDYATRIKPLYKLIRPNFSSRFWTIEHTHILRELQNDLLAVKHLHTRDNKTHLVIRVIPGAVGFTYVAFNEGETVPIAYKSHLYSAAEQRFAQTEKILTAVQMAVIKERPLAQGQLIIVVSPIPALEAVTKVSVPNSKALHPRWIQWATSLTATDVHYVFDPKLQTQEFLQYGIEYPVPAGTLPIDQY</sequence>
<evidence type="ECO:0000256" key="7">
    <source>
        <dbReference type="ARBA" id="ARBA00022750"/>
    </source>
</evidence>
<organism evidence="13 14">
    <name type="scientific">Pleurodeles waltl</name>
    <name type="common">Iberian ribbed newt</name>
    <dbReference type="NCBI Taxonomy" id="8319"/>
    <lineage>
        <taxon>Eukaryota</taxon>
        <taxon>Metazoa</taxon>
        <taxon>Chordata</taxon>
        <taxon>Craniata</taxon>
        <taxon>Vertebrata</taxon>
        <taxon>Euteleostomi</taxon>
        <taxon>Amphibia</taxon>
        <taxon>Batrachia</taxon>
        <taxon>Caudata</taxon>
        <taxon>Salamandroidea</taxon>
        <taxon>Salamandridae</taxon>
        <taxon>Pleurodelinae</taxon>
        <taxon>Pleurodeles</taxon>
    </lineage>
</organism>
<dbReference type="Proteomes" id="UP001066276">
    <property type="component" value="Chromosome 7"/>
</dbReference>
<keyword evidence="7" id="KW-0064">Aspartyl protease</keyword>
<dbReference type="GO" id="GO:0004519">
    <property type="term" value="F:endonuclease activity"/>
    <property type="evidence" value="ECO:0007669"/>
    <property type="project" value="UniProtKB-KW"/>
</dbReference>
<dbReference type="PANTHER" id="PTHR33064">
    <property type="entry name" value="POL PROTEIN"/>
    <property type="match status" value="1"/>
</dbReference>
<dbReference type="Pfam" id="PF17917">
    <property type="entry name" value="RT_RNaseH"/>
    <property type="match status" value="1"/>
</dbReference>
<accession>A0AAV7PAR3</accession>
<dbReference type="Pfam" id="PF00078">
    <property type="entry name" value="RVT_1"/>
    <property type="match status" value="1"/>
</dbReference>
<evidence type="ECO:0000313" key="14">
    <source>
        <dbReference type="Proteomes" id="UP001066276"/>
    </source>
</evidence>
<reference evidence="13" key="1">
    <citation type="journal article" date="2022" name="bioRxiv">
        <title>Sequencing and chromosome-scale assembly of the giantPleurodeles waltlgenome.</title>
        <authorList>
            <person name="Brown T."/>
            <person name="Elewa A."/>
            <person name="Iarovenko S."/>
            <person name="Subramanian E."/>
            <person name="Araus A.J."/>
            <person name="Petzold A."/>
            <person name="Susuki M."/>
            <person name="Suzuki K.-i.T."/>
            <person name="Hayashi T."/>
            <person name="Toyoda A."/>
            <person name="Oliveira C."/>
            <person name="Osipova E."/>
            <person name="Leigh N.D."/>
            <person name="Simon A."/>
            <person name="Yun M.H."/>
        </authorList>
    </citation>
    <scope>NUCLEOTIDE SEQUENCE</scope>
    <source>
        <strain evidence="13">20211129_DDA</strain>
        <tissue evidence="13">Liver</tissue>
    </source>
</reference>
<evidence type="ECO:0000256" key="1">
    <source>
        <dbReference type="ARBA" id="ARBA00010879"/>
    </source>
</evidence>
<keyword evidence="3" id="KW-0645">Protease</keyword>
<keyword evidence="5" id="KW-0548">Nucleotidyltransferase</keyword>
<evidence type="ECO:0000256" key="3">
    <source>
        <dbReference type="ARBA" id="ARBA00022670"/>
    </source>
</evidence>
<evidence type="ECO:0000259" key="11">
    <source>
        <dbReference type="Pfam" id="PF00078"/>
    </source>
</evidence>
<keyword evidence="4" id="KW-0808">Transferase</keyword>
<dbReference type="PANTHER" id="PTHR33064:SF37">
    <property type="entry name" value="RIBONUCLEASE H"/>
    <property type="match status" value="1"/>
</dbReference>
<dbReference type="EC" id="3.1.26.4" evidence="2"/>
<dbReference type="AlphaFoldDB" id="A0AAV7PAR3"/>
<evidence type="ECO:0000256" key="4">
    <source>
        <dbReference type="ARBA" id="ARBA00022679"/>
    </source>
</evidence>
<dbReference type="InterPro" id="IPR043128">
    <property type="entry name" value="Rev_trsase/Diguanyl_cyclase"/>
</dbReference>
<dbReference type="InterPro" id="IPR051320">
    <property type="entry name" value="Viral_Replic_Matur_Polypro"/>
</dbReference>